<keyword evidence="3" id="KW-1185">Reference proteome</keyword>
<dbReference type="RefSeq" id="WP_191722113.1">
    <property type="nucleotide sequence ID" value="NZ_JACSQK010000002.1"/>
</dbReference>
<feature type="domain" description="Mce/MlaD" evidence="1">
    <location>
        <begin position="43"/>
        <end position="113"/>
    </location>
</feature>
<organism evidence="2 3">
    <name type="scientific">Comamonas avium</name>
    <dbReference type="NCBI Taxonomy" id="2762231"/>
    <lineage>
        <taxon>Bacteria</taxon>
        <taxon>Pseudomonadati</taxon>
        <taxon>Pseudomonadota</taxon>
        <taxon>Betaproteobacteria</taxon>
        <taxon>Burkholderiales</taxon>
        <taxon>Comamonadaceae</taxon>
        <taxon>Comamonas</taxon>
    </lineage>
</organism>
<accession>A0ABR8S8A6</accession>
<evidence type="ECO:0000313" key="3">
    <source>
        <dbReference type="Proteomes" id="UP000634919"/>
    </source>
</evidence>
<dbReference type="InterPro" id="IPR003399">
    <property type="entry name" value="Mce/MlaD"/>
</dbReference>
<dbReference type="EMBL" id="JACSQK010000002">
    <property type="protein sequence ID" value="MBD7959706.1"/>
    <property type="molecule type" value="Genomic_DNA"/>
</dbReference>
<name>A0ABR8S8A6_9BURK</name>
<proteinExistence type="predicted"/>
<dbReference type="PANTHER" id="PTHR36698">
    <property type="entry name" value="BLL5892 PROTEIN"/>
    <property type="match status" value="1"/>
</dbReference>
<dbReference type="Pfam" id="PF02470">
    <property type="entry name" value="MlaD"/>
    <property type="match status" value="1"/>
</dbReference>
<reference evidence="2 3" key="1">
    <citation type="submission" date="2020-08" db="EMBL/GenBank/DDBJ databases">
        <title>A Genomic Blueprint of the Chicken Gut Microbiome.</title>
        <authorList>
            <person name="Gilroy R."/>
            <person name="Ravi A."/>
            <person name="Getino M."/>
            <person name="Pursley I."/>
            <person name="Horton D.L."/>
            <person name="Alikhan N.-F."/>
            <person name="Baker D."/>
            <person name="Gharbi K."/>
            <person name="Hall N."/>
            <person name="Watson M."/>
            <person name="Adriaenssens E.M."/>
            <person name="Foster-Nyarko E."/>
            <person name="Jarju S."/>
            <person name="Secka A."/>
            <person name="Antonio M."/>
            <person name="Oren A."/>
            <person name="Chaudhuri R."/>
            <person name="La Ragione R.M."/>
            <person name="Hildebrand F."/>
            <person name="Pallen M.J."/>
        </authorList>
    </citation>
    <scope>NUCLEOTIDE SEQUENCE [LARGE SCALE GENOMIC DNA]</scope>
    <source>
        <strain evidence="2 3">Sa2CVA6</strain>
    </source>
</reference>
<protein>
    <submittedName>
        <fullName evidence="2">MCE family protein</fullName>
    </submittedName>
</protein>
<gene>
    <name evidence="2" type="ORF">H9646_04355</name>
</gene>
<sequence length="325" mass="34031">MENKSHAMAAGTFVLALAVLLAGLALWLTRDRHEYRLYELSTADAISGLQSQATVRYKGVAVGKVTDITFDDAQQGNVLIRIAVDSKAPVSTTGTFGMLGYQGVTGIAHIQLDDLTPPGAEMPPGESGLPRLPMKSSPLSVLADQGMTILSKVDEATKRINQLLGDDNQARFSSLLSNLSDAAGNVSEVTRSMNITLREQVVPAVREFPAMAQDARRAMQAMERAGDEAGALAKDVRKMTSAVQEPGGVLEQMTAGSQSMARAAERFDRATLPGINQAATDVSSAARQLGSAVSGIGDNPQALIYGVGGKPGPGEPGFVAPPANQ</sequence>
<dbReference type="Proteomes" id="UP000634919">
    <property type="component" value="Unassembled WGS sequence"/>
</dbReference>
<evidence type="ECO:0000313" key="2">
    <source>
        <dbReference type="EMBL" id="MBD7959706.1"/>
    </source>
</evidence>
<dbReference type="PANTHER" id="PTHR36698:SF2">
    <property type="entry name" value="MCE_MLAD DOMAIN-CONTAINING PROTEIN"/>
    <property type="match status" value="1"/>
</dbReference>
<evidence type="ECO:0000259" key="1">
    <source>
        <dbReference type="Pfam" id="PF02470"/>
    </source>
</evidence>
<comment type="caution">
    <text evidence="2">The sequence shown here is derived from an EMBL/GenBank/DDBJ whole genome shotgun (WGS) entry which is preliminary data.</text>
</comment>